<evidence type="ECO:0000313" key="3">
    <source>
        <dbReference type="EMBL" id="QXJ28823.1"/>
    </source>
</evidence>
<feature type="domain" description="CRISPR system endoribonuclease Csx1-like HEPN" evidence="1">
    <location>
        <begin position="312"/>
        <end position="378"/>
    </location>
</feature>
<dbReference type="InterPro" id="IPR053857">
    <property type="entry name" value="Csx1_CARF"/>
</dbReference>
<evidence type="ECO:0000259" key="1">
    <source>
        <dbReference type="Pfam" id="PF09455"/>
    </source>
</evidence>
<name>A0A8F5BPD0_SACSH</name>
<accession>A0A8F5BPD0</accession>
<dbReference type="InterPro" id="IPR052875">
    <property type="entry name" value="CRISPR_assoc_ribonuclease"/>
</dbReference>
<dbReference type="OrthoDB" id="44235at2157"/>
<dbReference type="PANTHER" id="PTHR37169">
    <property type="entry name" value="CRISPR SYSTEM ENDORIBONUCLEASE CSX1-RELATED"/>
    <property type="match status" value="1"/>
</dbReference>
<proteinExistence type="predicted"/>
<dbReference type="KEGG" id="sshi:J5U23_01692"/>
<dbReference type="Pfam" id="PF22230">
    <property type="entry name" value="Csx1_CARF"/>
    <property type="match status" value="1"/>
</dbReference>
<dbReference type="PANTHER" id="PTHR37169:SF1">
    <property type="entry name" value="CRISPR SYSTEM ENDORIBONUCLEASE CSX1"/>
    <property type="match status" value="1"/>
</dbReference>
<dbReference type="Proteomes" id="UP000694018">
    <property type="component" value="Chromosome"/>
</dbReference>
<dbReference type="InterPro" id="IPR019016">
    <property type="entry name" value="Csx1-like_HEPN"/>
</dbReference>
<dbReference type="GeneID" id="65563235"/>
<feature type="domain" description="CRISPR system endoribonuclease Csx1 CARF" evidence="2">
    <location>
        <begin position="2"/>
        <end position="185"/>
    </location>
</feature>
<evidence type="ECO:0000313" key="4">
    <source>
        <dbReference type="Proteomes" id="UP000694018"/>
    </source>
</evidence>
<dbReference type="AlphaFoldDB" id="A0A8F5BPD0"/>
<sequence length="404" mass="46452">MVYIATWGDPLGWSMAEYNSDNGKIKCWTTLSISEGRSIIIVFYSAIFAKPREGNVLYSFCDEAKKALIKANERVNKGDDIRDVVRDYIYDLLKCLDKCNKSVSDVEIIPIPNLGKVSGVSFNKITSEAMRGLLYAELYKRLKGENEIVLDITHGINYLTAITLNVLQQLSALLGAKLRVINAVPISQTEFEIETVAKFNKDSFNLQDLENTDVINSIKLNAPLPLIYLCRRNRKNFEIPEIKFIKEDIKSQGILFSLKDKRVLGELKESVILSRIVEDYICDKINTYDDPFKVESLHEITELFERFYSISKPLIINELNNITNKKKSGMVYEILEQPKEDCNSMMKSIDQTRRNFIAHGGLLKEFTYYDHKMNRIYYKIDDECYGNVLNKILGFDIYGLIERG</sequence>
<dbReference type="InterPro" id="IPR013383">
    <property type="entry name" value="CRISPR-assoc_prot_DxTHG_CS"/>
</dbReference>
<evidence type="ECO:0008006" key="5">
    <source>
        <dbReference type="Google" id="ProtNLM"/>
    </source>
</evidence>
<evidence type="ECO:0000259" key="2">
    <source>
        <dbReference type="Pfam" id="PF22230"/>
    </source>
</evidence>
<protein>
    <recommendedName>
        <fullName evidence="5">CRISPR-associated protein</fullName>
    </recommendedName>
</protein>
<organism evidence="3 4">
    <name type="scientific">Saccharolobus shibatae (strain ATCC 51178 / DSM 5389 / JCM 8931 / NBRC 15437 / B12)</name>
    <name type="common">Sulfolobus shibatae</name>
    <dbReference type="NCBI Taxonomy" id="523848"/>
    <lineage>
        <taxon>Archaea</taxon>
        <taxon>Thermoproteota</taxon>
        <taxon>Thermoprotei</taxon>
        <taxon>Sulfolobales</taxon>
        <taxon>Sulfolobaceae</taxon>
        <taxon>Saccharolobus</taxon>
    </lineage>
</organism>
<reference evidence="3" key="1">
    <citation type="journal article" date="2021" name="Environ. Microbiol.">
        <title>New insights into the diversity and evolution of the archaeal mobilome from three complete genomes of Saccharolobus shibatae.</title>
        <authorList>
            <person name="Medvedeva S."/>
            <person name="Brandt D."/>
            <person name="Cvirkaite-Krupovic V."/>
            <person name="Liu Y."/>
            <person name="Severinov K."/>
            <person name="Ishino S."/>
            <person name="Ishino Y."/>
            <person name="Prangishvili D."/>
            <person name="Kalinowski J."/>
            <person name="Krupovic M."/>
        </authorList>
    </citation>
    <scope>NUCLEOTIDE SEQUENCE</scope>
    <source>
        <strain evidence="3">B12</strain>
    </source>
</reference>
<dbReference type="Pfam" id="PF09455">
    <property type="entry name" value="Csx1_HEPN"/>
    <property type="match status" value="1"/>
</dbReference>
<dbReference type="NCBIfam" id="TIGR02549">
    <property type="entry name" value="CRISPR_DxTHG"/>
    <property type="match status" value="1"/>
</dbReference>
<gene>
    <name evidence="3" type="ORF">J5U23_01692</name>
</gene>
<dbReference type="RefSeq" id="WP_218265847.1">
    <property type="nucleotide sequence ID" value="NZ_CP077717.1"/>
</dbReference>
<dbReference type="EMBL" id="CP077717">
    <property type="protein sequence ID" value="QXJ28823.1"/>
    <property type="molecule type" value="Genomic_DNA"/>
</dbReference>